<gene>
    <name evidence="1" type="ORF">J2Z19_006068</name>
</gene>
<evidence type="ECO:0000313" key="1">
    <source>
        <dbReference type="EMBL" id="MBP1876318.1"/>
    </source>
</evidence>
<protein>
    <submittedName>
        <fullName evidence="1">Toluene monooxygenase electron transfer component</fullName>
        <ecNumber evidence="1">1.18.1.3</ecNumber>
    </submittedName>
</protein>
<keyword evidence="1" id="KW-0503">Monooxygenase</keyword>
<organism evidence="1 2">
    <name type="scientific">Ensifer adhaerens</name>
    <name type="common">Sinorhizobium morelense</name>
    <dbReference type="NCBI Taxonomy" id="106592"/>
    <lineage>
        <taxon>Bacteria</taxon>
        <taxon>Pseudomonadati</taxon>
        <taxon>Pseudomonadota</taxon>
        <taxon>Alphaproteobacteria</taxon>
        <taxon>Hyphomicrobiales</taxon>
        <taxon>Rhizobiaceae</taxon>
        <taxon>Sinorhizobium/Ensifer group</taxon>
        <taxon>Ensifer</taxon>
    </lineage>
</organism>
<dbReference type="EMBL" id="JAGGJR010000016">
    <property type="protein sequence ID" value="MBP1876318.1"/>
    <property type="molecule type" value="Genomic_DNA"/>
</dbReference>
<dbReference type="Proteomes" id="UP000823773">
    <property type="component" value="Unassembled WGS sequence"/>
</dbReference>
<evidence type="ECO:0000313" key="2">
    <source>
        <dbReference type="Proteomes" id="UP000823773"/>
    </source>
</evidence>
<proteinExistence type="predicted"/>
<dbReference type="EC" id="1.18.1.3" evidence="1"/>
<keyword evidence="1" id="KW-0560">Oxidoreductase</keyword>
<comment type="caution">
    <text evidence="1">The sequence shown here is derived from an EMBL/GenBank/DDBJ whole genome shotgun (WGS) entry which is preliminary data.</text>
</comment>
<keyword evidence="2" id="KW-1185">Reference proteome</keyword>
<reference evidence="1" key="1">
    <citation type="submission" date="2021-03" db="EMBL/GenBank/DDBJ databases">
        <title>Genomic Encyclopedia of Type Strains, Phase IV (KMG-IV): sequencing the most valuable type-strain genomes for metagenomic binning, comparative biology and taxonomic classification.</title>
        <authorList>
            <person name="Goeker M."/>
        </authorList>
    </citation>
    <scope>NUCLEOTIDE SEQUENCE</scope>
    <source>
        <strain evidence="1">DSM 18131</strain>
    </source>
</reference>
<accession>A0ACC5T5I1</accession>
<name>A0ACC5T5I1_ENSAD</name>
<sequence>MPTIAVKGSDIRWQCADDDTIMRSALRAGLGFPYECNVGSCGNCRFDLLEGEIEELRANAPGLSDRDRERGRRLGCQARPLADCTVKLRFMPQYESHVSPVRQSGVLVAVRDITHDIREFRFRLDRPQPFLAGQYALLDLPGVEGSRAYSMANTDADEWHFQIRRVPNGAATGKLFGALSVGDRIKIDGPYGMAYFREDAERDIICLAGGSGLSPMISVTRAAAASPLFAGRTVDFVYGGRSAQDICGEDMLAELPRFGTHIRYHPAISAGGDDGWAGHRGFVHEVAERLFSERLRDCEIYFAGPPLMGQAIQKMLVDLGVPSAQVHFDQFY</sequence>